<dbReference type="CDD" id="cd00090">
    <property type="entry name" value="HTH_ARSR"/>
    <property type="match status" value="1"/>
</dbReference>
<accession>A0ABY2IBK8</accession>
<proteinExistence type="predicted"/>
<dbReference type="InterPro" id="IPR036390">
    <property type="entry name" value="WH_DNA-bd_sf"/>
</dbReference>
<dbReference type="PANTHER" id="PTHR37318">
    <property type="entry name" value="BSL7504 PROTEIN"/>
    <property type="match status" value="1"/>
</dbReference>
<dbReference type="InterPro" id="IPR011991">
    <property type="entry name" value="ArsR-like_HTH"/>
</dbReference>
<dbReference type="InterPro" id="IPR027395">
    <property type="entry name" value="WH_DNA-bd_dom"/>
</dbReference>
<dbReference type="PANTHER" id="PTHR37318:SF1">
    <property type="entry name" value="BSL7504 PROTEIN"/>
    <property type="match status" value="1"/>
</dbReference>
<protein>
    <submittedName>
        <fullName evidence="2">ArsR family transcriptional regulator</fullName>
    </submittedName>
</protein>
<reference evidence="2 3" key="1">
    <citation type="submission" date="2019-03" db="EMBL/GenBank/DDBJ databases">
        <title>Genomics of glacier-inhabiting Cryobacterium strains.</title>
        <authorList>
            <person name="Liu Q."/>
            <person name="Xin Y.-H."/>
        </authorList>
    </citation>
    <scope>NUCLEOTIDE SEQUENCE [LARGE SCALE GENOMIC DNA]</scope>
    <source>
        <strain evidence="2 3">MDB2-B</strain>
    </source>
</reference>
<dbReference type="RefSeq" id="WP_134535345.1">
    <property type="nucleotide sequence ID" value="NZ_SOFG01000018.1"/>
</dbReference>
<name>A0ABY2IBK8_9MICO</name>
<keyword evidence="3" id="KW-1185">Reference proteome</keyword>
<dbReference type="InterPro" id="IPR036388">
    <property type="entry name" value="WH-like_DNA-bd_sf"/>
</dbReference>
<sequence length="108" mass="11456">MRPVFDVLIHAPTRLRITAALAAVDGADFSAIRDSLGVSDSALSKHVKPLSEAGYVNVTKTVIDSHVRTSLALTSKGRKAYRGHIESLRELTAMGEAEASPVGNDDAL</sequence>
<evidence type="ECO:0000313" key="3">
    <source>
        <dbReference type="Proteomes" id="UP000297608"/>
    </source>
</evidence>
<dbReference type="Pfam" id="PF13601">
    <property type="entry name" value="HTH_34"/>
    <property type="match status" value="1"/>
</dbReference>
<evidence type="ECO:0000313" key="2">
    <source>
        <dbReference type="EMBL" id="TFB85243.1"/>
    </source>
</evidence>
<feature type="domain" description="Winged helix DNA-binding" evidence="1">
    <location>
        <begin position="14"/>
        <end position="91"/>
    </location>
</feature>
<comment type="caution">
    <text evidence="2">The sequence shown here is derived from an EMBL/GenBank/DDBJ whole genome shotgun (WGS) entry which is preliminary data.</text>
</comment>
<gene>
    <name evidence="2" type="ORF">E3O44_13720</name>
</gene>
<dbReference type="Gene3D" id="1.10.10.10">
    <property type="entry name" value="Winged helix-like DNA-binding domain superfamily/Winged helix DNA-binding domain"/>
    <property type="match status" value="1"/>
</dbReference>
<dbReference type="Proteomes" id="UP000297608">
    <property type="component" value="Unassembled WGS sequence"/>
</dbReference>
<organism evidence="2 3">
    <name type="scientific">Cryobacterium algoricola</name>
    <dbReference type="NCBI Taxonomy" id="1259183"/>
    <lineage>
        <taxon>Bacteria</taxon>
        <taxon>Bacillati</taxon>
        <taxon>Actinomycetota</taxon>
        <taxon>Actinomycetes</taxon>
        <taxon>Micrococcales</taxon>
        <taxon>Microbacteriaceae</taxon>
        <taxon>Cryobacterium</taxon>
    </lineage>
</organism>
<dbReference type="EMBL" id="SOFG01000018">
    <property type="protein sequence ID" value="TFB85243.1"/>
    <property type="molecule type" value="Genomic_DNA"/>
</dbReference>
<dbReference type="SUPFAM" id="SSF46785">
    <property type="entry name" value="Winged helix' DNA-binding domain"/>
    <property type="match status" value="1"/>
</dbReference>
<evidence type="ECO:0000259" key="1">
    <source>
        <dbReference type="Pfam" id="PF13601"/>
    </source>
</evidence>